<dbReference type="RefSeq" id="WP_082125424.1">
    <property type="nucleotide sequence ID" value="NZ_JACHEK010000004.1"/>
</dbReference>
<evidence type="ECO:0000259" key="1">
    <source>
        <dbReference type="PROSITE" id="PS51831"/>
    </source>
</evidence>
<dbReference type="SUPFAM" id="SSF109604">
    <property type="entry name" value="HD-domain/PDEase-like"/>
    <property type="match status" value="1"/>
</dbReference>
<comment type="caution">
    <text evidence="2">The sequence shown here is derived from an EMBL/GenBank/DDBJ whole genome shotgun (WGS) entry which is preliminary data.</text>
</comment>
<dbReference type="PROSITE" id="PS51831">
    <property type="entry name" value="HD"/>
    <property type="match status" value="1"/>
</dbReference>
<name>A0A841JS79_9BACT</name>
<dbReference type="AlphaFoldDB" id="A0A841JS79"/>
<dbReference type="PANTHER" id="PTHR33594">
    <property type="entry name" value="SUPERFAMILY HYDROLASE, PUTATIVE (AFU_ORTHOLOGUE AFUA_1G03035)-RELATED"/>
    <property type="match status" value="1"/>
</dbReference>
<reference evidence="2 3" key="1">
    <citation type="submission" date="2020-08" db="EMBL/GenBank/DDBJ databases">
        <title>Genomic Encyclopedia of Type Strains, Phase IV (KMG-IV): sequencing the most valuable type-strain genomes for metagenomic binning, comparative biology and taxonomic classification.</title>
        <authorList>
            <person name="Goeker M."/>
        </authorList>
    </citation>
    <scope>NUCLEOTIDE SEQUENCE [LARGE SCALE GENOMIC DNA]</scope>
    <source>
        <strain evidence="2 3">DSM 103733</strain>
    </source>
</reference>
<dbReference type="CDD" id="cd00077">
    <property type="entry name" value="HDc"/>
    <property type="match status" value="1"/>
</dbReference>
<dbReference type="PANTHER" id="PTHR33594:SF1">
    <property type="entry name" value="HD_PDEASE DOMAIN-CONTAINING PROTEIN"/>
    <property type="match status" value="1"/>
</dbReference>
<evidence type="ECO:0000313" key="3">
    <source>
        <dbReference type="Proteomes" id="UP000538666"/>
    </source>
</evidence>
<dbReference type="Pfam" id="PF01966">
    <property type="entry name" value="HD"/>
    <property type="match status" value="1"/>
</dbReference>
<accession>A0A841JS79</accession>
<proteinExistence type="predicted"/>
<organism evidence="2 3">
    <name type="scientific">Silvibacterium bohemicum</name>
    <dbReference type="NCBI Taxonomy" id="1577686"/>
    <lineage>
        <taxon>Bacteria</taxon>
        <taxon>Pseudomonadati</taxon>
        <taxon>Acidobacteriota</taxon>
        <taxon>Terriglobia</taxon>
        <taxon>Terriglobales</taxon>
        <taxon>Acidobacteriaceae</taxon>
        <taxon>Silvibacterium</taxon>
    </lineage>
</organism>
<evidence type="ECO:0000313" key="2">
    <source>
        <dbReference type="EMBL" id="MBB6144166.1"/>
    </source>
</evidence>
<protein>
    <recommendedName>
        <fullName evidence="1">HD domain-containing protein</fullName>
    </recommendedName>
</protein>
<dbReference type="OrthoDB" id="9797344at2"/>
<dbReference type="SMART" id="SM00471">
    <property type="entry name" value="HDc"/>
    <property type="match status" value="1"/>
</dbReference>
<dbReference type="Proteomes" id="UP000538666">
    <property type="component" value="Unassembled WGS sequence"/>
</dbReference>
<sequence>MSKLTSCVKSEVLKRVSNSEQSVAHRFDHIERVMHNALKIAATIQGVDYELLELAVLLHDVDQPTGRKAEHVELSLLAAEEILRQAGCPNDRASDVLTVIAEHSSEHVRTIKPSTDEARVLFDADKLDGLAAVGIARVFSMFGQMGLAPFEAIEWYKRKIEIASEYVQTDEGRRLFALRLPYVQQFLSEMESEAGDVADIWKSGKFDSYAALPPPTFSSGSEV</sequence>
<dbReference type="InterPro" id="IPR006674">
    <property type="entry name" value="HD_domain"/>
</dbReference>
<feature type="domain" description="HD" evidence="1">
    <location>
        <begin position="26"/>
        <end position="130"/>
    </location>
</feature>
<dbReference type="Gene3D" id="1.10.3210.50">
    <property type="match status" value="1"/>
</dbReference>
<gene>
    <name evidence="2" type="ORF">HNQ77_002118</name>
</gene>
<dbReference type="EMBL" id="JACHEK010000004">
    <property type="protein sequence ID" value="MBB6144166.1"/>
    <property type="molecule type" value="Genomic_DNA"/>
</dbReference>
<keyword evidence="3" id="KW-1185">Reference proteome</keyword>
<dbReference type="InterPro" id="IPR003607">
    <property type="entry name" value="HD/PDEase_dom"/>
</dbReference>